<dbReference type="InterPro" id="IPR037066">
    <property type="entry name" value="Plug_dom_sf"/>
</dbReference>
<evidence type="ECO:0000259" key="7">
    <source>
        <dbReference type="Pfam" id="PF25183"/>
    </source>
</evidence>
<accession>A0A7S7NLU1</accession>
<dbReference type="GO" id="GO:0009279">
    <property type="term" value="C:cell outer membrane"/>
    <property type="evidence" value="ECO:0007669"/>
    <property type="project" value="UniProtKB-SubCell"/>
</dbReference>
<evidence type="ECO:0000256" key="2">
    <source>
        <dbReference type="ARBA" id="ARBA00022448"/>
    </source>
</evidence>
<dbReference type="InterPro" id="IPR039426">
    <property type="entry name" value="TonB-dep_rcpt-like"/>
</dbReference>
<dbReference type="InterPro" id="IPR036942">
    <property type="entry name" value="Beta-barrel_TonB_sf"/>
</dbReference>
<dbReference type="RefSeq" id="WP_194447154.1">
    <property type="nucleotide sequence ID" value="NZ_CP063849.1"/>
</dbReference>
<protein>
    <submittedName>
        <fullName evidence="8">TonB-dependent receptor</fullName>
    </submittedName>
</protein>
<name>A0A7S7NLU1_PALFE</name>
<dbReference type="InterPro" id="IPR057601">
    <property type="entry name" value="Oar-like_b-barrel"/>
</dbReference>
<evidence type="ECO:0000256" key="6">
    <source>
        <dbReference type="ARBA" id="ARBA00023237"/>
    </source>
</evidence>
<keyword evidence="9" id="KW-1185">Reference proteome</keyword>
<sequence>MHRPPRYPGATAPHRSKFRAAFEVLSALLSILLFCLTGLLGQATEGTILGTITDNSGAPVAGAVVSVTNVSTNQRRTTVSNESGEYVVTNLPLGQYTVSAEMQGFRRVQTPGVEITIKARPRVDLRLEVGEISQAVSVTGDAPLLKTDTVEVSTVVSRQQLESLPQMSRHLLTLASLTPSISHFNGGRVGDFSGGEAISLGPLGVNSNNFMIDGISNNLELTGGMNAVPPIDAIQEFSVQTSGYAAEFGRAAGGIVNVALKSGTNQLHGFGYDYLRNDIFDARPYDFSGTNPARQPLRRNLFGGGLSGPVKKDKIFLFGNYEGLRQPQNAIEYDTVPTTLERAGDFSKSGFSIYDPATQRLDPSNGRYVRDAFPNNVIPQNRINPIGSKLISIFPTPNYKDQNPSVLSNSLAILTNNDKRDSMNLKGDVSLSASDSLTLRYSKQWLTKDRSGYMPESWIGGHATLNGTNAGATYTHIFSPSVVNEARGGWNYITDGNFNSNQTVIAELNKIPGAVVQAGYPTVSMRNISSTKAVRPLTTLPTPYLVWQNSVQLMDNLSWHKGSHAFKFGVEYIHHRNDVGGGWAPGGVKFNFDAYQTVPYAGAKRESNRTGTPDGLLGLAGALTTYHYLDKTRMTDNRLAAFAQDDWRITRKLSLSLGLRYEWFPQWNMAKDLNTNFDLRTGKIVISDTTRDWVAANLGLANGVLPGNYEYRPRDQVQPTSTSIDLSPRIGFAYSINSRMVLRGGYGIYYSVLDALNMNNTSGAPFSFQVQRNGDTIKAIDINEGFPSANIFETLGSINIGPAQFDTRFKDPYVQKYNMNLQVSPTKSTVVEMGYSGFHSIRGATSWRVNYPTPAPGDLQSRRPYPLLGEGFGIFFMNAARYNALEVSLRQREWRGLSVTTALTLSNSIGDNGSIDPYNFSYGHGRLSNDYGYNWVSSAIYNVPTPSNWNRLSRQILGGWQTATIVQLQGGAPFSVNSSQTMNDDVDSSRANLIVTKGPATLGGSQRSINRWFNTDAFVSPADYTWGNSGINILRAPAFMQVDLAVQKSFRVYERARFTFRAESSNVLNQVNLGGPSATVGAAAFGTIRSLNGDPRHMQVSLRADF</sequence>
<evidence type="ECO:0000256" key="4">
    <source>
        <dbReference type="ARBA" id="ARBA00022692"/>
    </source>
</evidence>
<dbReference type="SUPFAM" id="SSF49464">
    <property type="entry name" value="Carboxypeptidase regulatory domain-like"/>
    <property type="match status" value="1"/>
</dbReference>
<dbReference type="SUPFAM" id="SSF56935">
    <property type="entry name" value="Porins"/>
    <property type="match status" value="1"/>
</dbReference>
<dbReference type="PANTHER" id="PTHR30069">
    <property type="entry name" value="TONB-DEPENDENT OUTER MEMBRANE RECEPTOR"/>
    <property type="match status" value="1"/>
</dbReference>
<keyword evidence="3" id="KW-1134">Transmembrane beta strand</keyword>
<reference evidence="8 9" key="1">
    <citation type="submission" date="2020-10" db="EMBL/GenBank/DDBJ databases">
        <title>Complete genome sequence of Paludibaculum fermentans P105T, a facultatively anaerobic acidobacterium capable of dissimilatory Fe(III) reduction.</title>
        <authorList>
            <person name="Dedysh S.N."/>
            <person name="Beletsky A.V."/>
            <person name="Kulichevskaya I.S."/>
            <person name="Mardanov A.V."/>
            <person name="Ravin N.V."/>
        </authorList>
    </citation>
    <scope>NUCLEOTIDE SEQUENCE [LARGE SCALE GENOMIC DNA]</scope>
    <source>
        <strain evidence="8 9">P105</strain>
    </source>
</reference>
<evidence type="ECO:0000256" key="1">
    <source>
        <dbReference type="ARBA" id="ARBA00004571"/>
    </source>
</evidence>
<keyword evidence="4" id="KW-0812">Transmembrane</keyword>
<dbReference type="GO" id="GO:0015344">
    <property type="term" value="F:siderophore uptake transmembrane transporter activity"/>
    <property type="evidence" value="ECO:0007669"/>
    <property type="project" value="TreeGrafter"/>
</dbReference>
<comment type="subcellular location">
    <subcellularLocation>
        <location evidence="1">Cell outer membrane</location>
        <topology evidence="1">Multi-pass membrane protein</topology>
    </subcellularLocation>
</comment>
<dbReference type="Gene3D" id="2.170.130.10">
    <property type="entry name" value="TonB-dependent receptor, plug domain"/>
    <property type="match status" value="1"/>
</dbReference>
<gene>
    <name evidence="8" type="ORF">IRI77_21945</name>
</gene>
<dbReference type="Gene3D" id="2.40.170.20">
    <property type="entry name" value="TonB-dependent receptor, beta-barrel domain"/>
    <property type="match status" value="1"/>
</dbReference>
<dbReference type="Pfam" id="PF25183">
    <property type="entry name" value="OMP_b-brl_4"/>
    <property type="match status" value="1"/>
</dbReference>
<dbReference type="InterPro" id="IPR008969">
    <property type="entry name" value="CarboxyPept-like_regulatory"/>
</dbReference>
<dbReference type="PANTHER" id="PTHR30069:SF46">
    <property type="entry name" value="OAR PROTEIN"/>
    <property type="match status" value="1"/>
</dbReference>
<dbReference type="Proteomes" id="UP000593892">
    <property type="component" value="Chromosome"/>
</dbReference>
<dbReference type="Gene3D" id="2.60.40.1120">
    <property type="entry name" value="Carboxypeptidase-like, regulatory domain"/>
    <property type="match status" value="1"/>
</dbReference>
<dbReference type="EMBL" id="CP063849">
    <property type="protein sequence ID" value="QOY85484.1"/>
    <property type="molecule type" value="Genomic_DNA"/>
</dbReference>
<evidence type="ECO:0000256" key="3">
    <source>
        <dbReference type="ARBA" id="ARBA00022452"/>
    </source>
</evidence>
<dbReference type="AlphaFoldDB" id="A0A7S7NLU1"/>
<proteinExistence type="predicted"/>
<dbReference type="GO" id="GO:0044718">
    <property type="term" value="P:siderophore transmembrane transport"/>
    <property type="evidence" value="ECO:0007669"/>
    <property type="project" value="TreeGrafter"/>
</dbReference>
<keyword evidence="2" id="KW-0813">Transport</keyword>
<evidence type="ECO:0000313" key="8">
    <source>
        <dbReference type="EMBL" id="QOY85484.1"/>
    </source>
</evidence>
<evidence type="ECO:0000313" key="9">
    <source>
        <dbReference type="Proteomes" id="UP000593892"/>
    </source>
</evidence>
<feature type="domain" description="TonB-dependent transporter Oar-like beta-barrel" evidence="7">
    <location>
        <begin position="260"/>
        <end position="1099"/>
    </location>
</feature>
<evidence type="ECO:0000256" key="5">
    <source>
        <dbReference type="ARBA" id="ARBA00023136"/>
    </source>
</evidence>
<keyword evidence="6" id="KW-0998">Cell outer membrane</keyword>
<keyword evidence="5" id="KW-0472">Membrane</keyword>
<keyword evidence="8" id="KW-0675">Receptor</keyword>
<organism evidence="8 9">
    <name type="scientific">Paludibaculum fermentans</name>
    <dbReference type="NCBI Taxonomy" id="1473598"/>
    <lineage>
        <taxon>Bacteria</taxon>
        <taxon>Pseudomonadati</taxon>
        <taxon>Acidobacteriota</taxon>
        <taxon>Terriglobia</taxon>
        <taxon>Bryobacterales</taxon>
        <taxon>Bryobacteraceae</taxon>
        <taxon>Paludibaculum</taxon>
    </lineage>
</organism>
<dbReference type="KEGG" id="pfer:IRI77_21945"/>
<dbReference type="Pfam" id="PF13620">
    <property type="entry name" value="CarboxypepD_reg"/>
    <property type="match status" value="1"/>
</dbReference>